<reference evidence="2" key="1">
    <citation type="submission" date="2014-09" db="EMBL/GenBank/DDBJ databases">
        <title>Genome sequence of the luminous mushroom Mycena chlorophos for searching fungal bioluminescence genes.</title>
        <authorList>
            <person name="Tanaka Y."/>
            <person name="Kasuga D."/>
            <person name="Oba Y."/>
            <person name="Hase S."/>
            <person name="Sato K."/>
            <person name="Oba Y."/>
            <person name="Sakakibara Y."/>
        </authorList>
    </citation>
    <scope>NUCLEOTIDE SEQUENCE</scope>
</reference>
<organism evidence="2 3">
    <name type="scientific">Mycena chlorophos</name>
    <name type="common">Agaric fungus</name>
    <name type="synonym">Agaricus chlorophos</name>
    <dbReference type="NCBI Taxonomy" id="658473"/>
    <lineage>
        <taxon>Eukaryota</taxon>
        <taxon>Fungi</taxon>
        <taxon>Dikarya</taxon>
        <taxon>Basidiomycota</taxon>
        <taxon>Agaricomycotina</taxon>
        <taxon>Agaricomycetes</taxon>
        <taxon>Agaricomycetidae</taxon>
        <taxon>Agaricales</taxon>
        <taxon>Marasmiineae</taxon>
        <taxon>Mycenaceae</taxon>
        <taxon>Mycena</taxon>
    </lineage>
</organism>
<sequence>MRLRARSKSAQTLLLVVCLLPLQHSEARTAQGAQSRVYGIAIFEVCLDGPLAGEVVRPDGFGAHRSGRRNAFEDEAAA</sequence>
<proteinExistence type="predicted"/>
<dbReference type="Proteomes" id="UP000815677">
    <property type="component" value="Unassembled WGS sequence"/>
</dbReference>
<dbReference type="EMBL" id="DF849625">
    <property type="protein sequence ID" value="GAT58316.1"/>
    <property type="molecule type" value="Genomic_DNA"/>
</dbReference>
<accession>A0ABQ0M846</accession>
<feature type="chain" id="PRO_5047044683" evidence="1">
    <location>
        <begin position="28"/>
        <end position="78"/>
    </location>
</feature>
<feature type="signal peptide" evidence="1">
    <location>
        <begin position="1"/>
        <end position="27"/>
    </location>
</feature>
<gene>
    <name evidence="2" type="ORF">MCHLO_14761</name>
</gene>
<keyword evidence="1" id="KW-0732">Signal</keyword>
<protein>
    <submittedName>
        <fullName evidence="2">Uncharacterized protein</fullName>
    </submittedName>
</protein>
<evidence type="ECO:0000313" key="3">
    <source>
        <dbReference type="Proteomes" id="UP000815677"/>
    </source>
</evidence>
<name>A0ABQ0M846_MYCCL</name>
<evidence type="ECO:0000313" key="2">
    <source>
        <dbReference type="EMBL" id="GAT58316.1"/>
    </source>
</evidence>
<evidence type="ECO:0000256" key="1">
    <source>
        <dbReference type="SAM" id="SignalP"/>
    </source>
</evidence>
<keyword evidence="3" id="KW-1185">Reference proteome</keyword>